<sequence length="181" mass="21150">MVPEFLCYRPAHATLQAGRITEAEYYHHVFQHLIWEHGCEGKAPLLSDLVGTEIKSIIAQSWHTVTDTTPFEQVFPASRLGQEQFKVALASVPEDFHEPWYHSVAFIALKERDVDKLKWALKGCREQFSERFEWEAYVAKENRESDEVAARRWDVLQQSGFEEPPHWKVRNPRRVLGDPVY</sequence>
<dbReference type="AlphaFoldDB" id="A0A1Y2M877"/>
<keyword evidence="2" id="KW-1185">Reference proteome</keyword>
<evidence type="ECO:0000313" key="2">
    <source>
        <dbReference type="Proteomes" id="UP000193240"/>
    </source>
</evidence>
<name>A0A1Y2M877_EPING</name>
<dbReference type="InParanoid" id="A0A1Y2M877"/>
<protein>
    <submittedName>
        <fullName evidence="1">Uncharacterized protein</fullName>
    </submittedName>
</protein>
<dbReference type="Proteomes" id="UP000193240">
    <property type="component" value="Unassembled WGS sequence"/>
</dbReference>
<proteinExistence type="predicted"/>
<gene>
    <name evidence="1" type="ORF">B5807_02555</name>
</gene>
<evidence type="ECO:0000313" key="1">
    <source>
        <dbReference type="EMBL" id="OSS52293.1"/>
    </source>
</evidence>
<reference evidence="1 2" key="1">
    <citation type="journal article" date="2017" name="Genome Announc.">
        <title>Genome sequence of the saprophytic ascomycete Epicoccum nigrum ICMP 19927 strain isolated from New Zealand.</title>
        <authorList>
            <person name="Fokin M."/>
            <person name="Fleetwood D."/>
            <person name="Weir B.S."/>
            <person name="Villas-Boas S.G."/>
        </authorList>
    </citation>
    <scope>NUCLEOTIDE SEQUENCE [LARGE SCALE GENOMIC DNA]</scope>
    <source>
        <strain evidence="1 2">ICMP 19927</strain>
    </source>
</reference>
<organism evidence="1 2">
    <name type="scientific">Epicoccum nigrum</name>
    <name type="common">Soil fungus</name>
    <name type="synonym">Epicoccum purpurascens</name>
    <dbReference type="NCBI Taxonomy" id="105696"/>
    <lineage>
        <taxon>Eukaryota</taxon>
        <taxon>Fungi</taxon>
        <taxon>Dikarya</taxon>
        <taxon>Ascomycota</taxon>
        <taxon>Pezizomycotina</taxon>
        <taxon>Dothideomycetes</taxon>
        <taxon>Pleosporomycetidae</taxon>
        <taxon>Pleosporales</taxon>
        <taxon>Pleosporineae</taxon>
        <taxon>Didymellaceae</taxon>
        <taxon>Epicoccum</taxon>
    </lineage>
</organism>
<accession>A0A1Y2M877</accession>
<dbReference type="EMBL" id="KZ107839">
    <property type="protein sequence ID" value="OSS52293.1"/>
    <property type="molecule type" value="Genomic_DNA"/>
</dbReference>